<organism evidence="1 2">
    <name type="scientific">Orlajensenia flava</name>
    <dbReference type="NCBI Taxonomy" id="2565934"/>
    <lineage>
        <taxon>Bacteria</taxon>
        <taxon>Bacillati</taxon>
        <taxon>Actinomycetota</taxon>
        <taxon>Actinomycetes</taxon>
        <taxon>Micrococcales</taxon>
        <taxon>Microbacteriaceae</taxon>
        <taxon>Orlajensenia</taxon>
    </lineage>
</organism>
<protein>
    <submittedName>
        <fullName evidence="1">Uncharacterized protein</fullName>
    </submittedName>
</protein>
<dbReference type="RefSeq" id="WP_136424189.1">
    <property type="nucleotide sequence ID" value="NZ_SSSN01000005.1"/>
</dbReference>
<dbReference type="EMBL" id="SSSN01000005">
    <property type="protein sequence ID" value="THG34391.1"/>
    <property type="molecule type" value="Genomic_DNA"/>
</dbReference>
<name>A0A4S4FVP1_9MICO</name>
<evidence type="ECO:0000313" key="1">
    <source>
        <dbReference type="EMBL" id="THG34391.1"/>
    </source>
</evidence>
<evidence type="ECO:0000313" key="2">
    <source>
        <dbReference type="Proteomes" id="UP000307380"/>
    </source>
</evidence>
<comment type="caution">
    <text evidence="1">The sequence shown here is derived from an EMBL/GenBank/DDBJ whole genome shotgun (WGS) entry which is preliminary data.</text>
</comment>
<dbReference type="Proteomes" id="UP000307380">
    <property type="component" value="Unassembled WGS sequence"/>
</dbReference>
<accession>A0A4S4FVP1</accession>
<dbReference type="AlphaFoldDB" id="A0A4S4FVP1"/>
<sequence length="77" mass="8420">MNTQLITARDTRGAQLPTTTLDRLTRRTGLALVRWSARRSGSTSLSSSSVQALDAMASLRSSTVNDTQQQVLLVRPF</sequence>
<reference evidence="1 2" key="1">
    <citation type="submission" date="2019-04" db="EMBL/GenBank/DDBJ databases">
        <authorList>
            <person name="Jiang L."/>
        </authorList>
    </citation>
    <scope>NUCLEOTIDE SEQUENCE [LARGE SCALE GENOMIC DNA]</scope>
    <source>
        <strain evidence="1 2">YIM 131861</strain>
    </source>
</reference>
<gene>
    <name evidence="1" type="ORF">E6C70_08965</name>
</gene>
<proteinExistence type="predicted"/>
<keyword evidence="2" id="KW-1185">Reference proteome</keyword>